<proteinExistence type="predicted"/>
<gene>
    <name evidence="4" type="ORF">ORQ98_17795</name>
</gene>
<organism evidence="4 5">
    <name type="scientific">Spartinivicinus poritis</name>
    <dbReference type="NCBI Taxonomy" id="2994640"/>
    <lineage>
        <taxon>Bacteria</taxon>
        <taxon>Pseudomonadati</taxon>
        <taxon>Pseudomonadota</taxon>
        <taxon>Gammaproteobacteria</taxon>
        <taxon>Oceanospirillales</taxon>
        <taxon>Zooshikellaceae</taxon>
        <taxon>Spartinivicinus</taxon>
    </lineage>
</organism>
<dbReference type="PANTHER" id="PTHR38133:SF1">
    <property type="entry name" value="SLR1429 PROTEIN"/>
    <property type="match status" value="1"/>
</dbReference>
<evidence type="ECO:0000313" key="5">
    <source>
        <dbReference type="Proteomes" id="UP001528823"/>
    </source>
</evidence>
<name>A0ABT5UBP8_9GAMM</name>
<keyword evidence="1" id="KW-0479">Metal-binding</keyword>
<dbReference type="InterPro" id="IPR007527">
    <property type="entry name" value="Znf_SWIM"/>
</dbReference>
<keyword evidence="5" id="KW-1185">Reference proteome</keyword>
<keyword evidence="1" id="KW-0862">Zinc</keyword>
<protein>
    <recommendedName>
        <fullName evidence="3">SWIM-type domain-containing protein</fullName>
    </recommendedName>
</protein>
<evidence type="ECO:0000259" key="3">
    <source>
        <dbReference type="PROSITE" id="PS50966"/>
    </source>
</evidence>
<accession>A0ABT5UBP8</accession>
<dbReference type="CDD" id="cd00093">
    <property type="entry name" value="HTH_XRE"/>
    <property type="match status" value="1"/>
</dbReference>
<feature type="domain" description="SWIM-type" evidence="3">
    <location>
        <begin position="144"/>
        <end position="179"/>
    </location>
</feature>
<feature type="compositionally biased region" description="Basic residues" evidence="2">
    <location>
        <begin position="252"/>
        <end position="267"/>
    </location>
</feature>
<dbReference type="InterPro" id="IPR001387">
    <property type="entry name" value="Cro/C1-type_HTH"/>
</dbReference>
<keyword evidence="1" id="KW-0863">Zinc-finger</keyword>
<dbReference type="SUPFAM" id="SSF47413">
    <property type="entry name" value="lambda repressor-like DNA-binding domains"/>
    <property type="match status" value="1"/>
</dbReference>
<reference evidence="4 5" key="1">
    <citation type="submission" date="2022-11" db="EMBL/GenBank/DDBJ databases">
        <title>Spartinivicinus poritis sp. nov., isolated from scleractinian coral Porites lutea.</title>
        <authorList>
            <person name="Zhang G."/>
            <person name="Cai L."/>
            <person name="Wei Q."/>
        </authorList>
    </citation>
    <scope>NUCLEOTIDE SEQUENCE [LARGE SCALE GENOMIC DNA]</scope>
    <source>
        <strain evidence="4 5">A2-2</strain>
    </source>
</reference>
<evidence type="ECO:0000256" key="2">
    <source>
        <dbReference type="SAM" id="MobiDB-lite"/>
    </source>
</evidence>
<dbReference type="RefSeq" id="WP_274690136.1">
    <property type="nucleotide sequence ID" value="NZ_JAPMOU010000024.1"/>
</dbReference>
<evidence type="ECO:0000313" key="4">
    <source>
        <dbReference type="EMBL" id="MDE1463808.1"/>
    </source>
</evidence>
<dbReference type="Proteomes" id="UP001528823">
    <property type="component" value="Unassembled WGS sequence"/>
</dbReference>
<dbReference type="PROSITE" id="PS50966">
    <property type="entry name" value="ZF_SWIM"/>
    <property type="match status" value="1"/>
</dbReference>
<dbReference type="EMBL" id="JAPMOU010000024">
    <property type="protein sequence ID" value="MDE1463808.1"/>
    <property type="molecule type" value="Genomic_DNA"/>
</dbReference>
<feature type="region of interest" description="Disordered" evidence="2">
    <location>
        <begin position="238"/>
        <end position="278"/>
    </location>
</feature>
<sequence>MAYGWSPYVPVAQRRAKAKKQMDKLRKKGKNIQPIEVEGRKIAKTFWGNAWCTHLEKFSDFSNRLPRGRTYIRNGSVCHLDIQKGKIVAKVSGSDIYDINISIIPLSQTRWQAIKRTCAGEVGSILELLQGKLSNNVMTAVTDPTSGLFPQPNDIKLNCDCPDWATMCKHVAAVLYGIGARLDHSPELLFLLRGVDHMDLIDAEVKIPKSTRKKPQVSGDLSDIFGIDLDEVPSPVKKVTKPKTAKSIAAKKPVKKTPAKSVKKTPATKKTSQTSAQKPSVPIINISRGIRASHIKKLRKLFDLTDLEFAKLLGKPVKTIRSWELRKGVLNLRASSQTALEIVFNMNKEEAWERLGKNK</sequence>
<dbReference type="PANTHER" id="PTHR38133">
    <property type="entry name" value="SLR1429 PROTEIN"/>
    <property type="match status" value="1"/>
</dbReference>
<comment type="caution">
    <text evidence="4">The sequence shown here is derived from an EMBL/GenBank/DDBJ whole genome shotgun (WGS) entry which is preliminary data.</text>
</comment>
<evidence type="ECO:0000256" key="1">
    <source>
        <dbReference type="PROSITE-ProRule" id="PRU00325"/>
    </source>
</evidence>
<dbReference type="Gene3D" id="1.10.260.40">
    <property type="entry name" value="lambda repressor-like DNA-binding domains"/>
    <property type="match status" value="1"/>
</dbReference>
<dbReference type="InterPro" id="IPR010982">
    <property type="entry name" value="Lambda_DNA-bd_dom_sf"/>
</dbReference>